<sequence>MHGRGAAVAKLRRGSQVAGKPGPRPGLDGRLAGAGSGWLRVGPRGSGSDGRRGTEGERQRAGRSQHGADREVRSPVETAEWVYKRVLARTTRVLNRSFSRRLKRMATVPTFPRRPLVPAAR</sequence>
<gene>
    <name evidence="2" type="ORF">MARPO_0015s0110</name>
</gene>
<dbReference type="EMBL" id="KZ772687">
    <property type="protein sequence ID" value="PTQ45312.1"/>
    <property type="molecule type" value="Genomic_DNA"/>
</dbReference>
<evidence type="ECO:0000313" key="3">
    <source>
        <dbReference type="Proteomes" id="UP000244005"/>
    </source>
</evidence>
<feature type="region of interest" description="Disordered" evidence="1">
    <location>
        <begin position="1"/>
        <end position="74"/>
    </location>
</feature>
<reference evidence="3" key="1">
    <citation type="journal article" date="2017" name="Cell">
        <title>Insights into land plant evolution garnered from the Marchantia polymorpha genome.</title>
        <authorList>
            <person name="Bowman J.L."/>
            <person name="Kohchi T."/>
            <person name="Yamato K.T."/>
            <person name="Jenkins J."/>
            <person name="Shu S."/>
            <person name="Ishizaki K."/>
            <person name="Yamaoka S."/>
            <person name="Nishihama R."/>
            <person name="Nakamura Y."/>
            <person name="Berger F."/>
            <person name="Adam C."/>
            <person name="Aki S.S."/>
            <person name="Althoff F."/>
            <person name="Araki T."/>
            <person name="Arteaga-Vazquez M.A."/>
            <person name="Balasubrmanian S."/>
            <person name="Barry K."/>
            <person name="Bauer D."/>
            <person name="Boehm C.R."/>
            <person name="Briginshaw L."/>
            <person name="Caballero-Perez J."/>
            <person name="Catarino B."/>
            <person name="Chen F."/>
            <person name="Chiyoda S."/>
            <person name="Chovatia M."/>
            <person name="Davies K.M."/>
            <person name="Delmans M."/>
            <person name="Demura T."/>
            <person name="Dierschke T."/>
            <person name="Dolan L."/>
            <person name="Dorantes-Acosta A.E."/>
            <person name="Eklund D.M."/>
            <person name="Florent S.N."/>
            <person name="Flores-Sandoval E."/>
            <person name="Fujiyama A."/>
            <person name="Fukuzawa H."/>
            <person name="Galik B."/>
            <person name="Grimanelli D."/>
            <person name="Grimwood J."/>
            <person name="Grossniklaus U."/>
            <person name="Hamada T."/>
            <person name="Haseloff J."/>
            <person name="Hetherington A.J."/>
            <person name="Higo A."/>
            <person name="Hirakawa Y."/>
            <person name="Hundley H.N."/>
            <person name="Ikeda Y."/>
            <person name="Inoue K."/>
            <person name="Inoue S.I."/>
            <person name="Ishida S."/>
            <person name="Jia Q."/>
            <person name="Kakita M."/>
            <person name="Kanazawa T."/>
            <person name="Kawai Y."/>
            <person name="Kawashima T."/>
            <person name="Kennedy M."/>
            <person name="Kinose K."/>
            <person name="Kinoshita T."/>
            <person name="Kohara Y."/>
            <person name="Koide E."/>
            <person name="Komatsu K."/>
            <person name="Kopischke S."/>
            <person name="Kubo M."/>
            <person name="Kyozuka J."/>
            <person name="Lagercrantz U."/>
            <person name="Lin S.S."/>
            <person name="Lindquist E."/>
            <person name="Lipzen A.M."/>
            <person name="Lu C.W."/>
            <person name="De Luna E."/>
            <person name="Martienssen R.A."/>
            <person name="Minamino N."/>
            <person name="Mizutani M."/>
            <person name="Mizutani M."/>
            <person name="Mochizuki N."/>
            <person name="Monte I."/>
            <person name="Mosher R."/>
            <person name="Nagasaki H."/>
            <person name="Nakagami H."/>
            <person name="Naramoto S."/>
            <person name="Nishitani K."/>
            <person name="Ohtani M."/>
            <person name="Okamoto T."/>
            <person name="Okumura M."/>
            <person name="Phillips J."/>
            <person name="Pollak B."/>
            <person name="Reinders A."/>
            <person name="Rovekamp M."/>
            <person name="Sano R."/>
            <person name="Sawa S."/>
            <person name="Schmid M.W."/>
            <person name="Shirakawa M."/>
            <person name="Solano R."/>
            <person name="Spunde A."/>
            <person name="Suetsugu N."/>
            <person name="Sugano S."/>
            <person name="Sugiyama A."/>
            <person name="Sun R."/>
            <person name="Suzuki Y."/>
            <person name="Takenaka M."/>
            <person name="Takezawa D."/>
            <person name="Tomogane H."/>
            <person name="Tsuzuki M."/>
            <person name="Ueda T."/>
            <person name="Umeda M."/>
            <person name="Ward J.M."/>
            <person name="Watanabe Y."/>
            <person name="Yazaki K."/>
            <person name="Yokoyama R."/>
            <person name="Yoshitake Y."/>
            <person name="Yotsui I."/>
            <person name="Zachgo S."/>
            <person name="Schmutz J."/>
        </authorList>
    </citation>
    <scope>NUCLEOTIDE SEQUENCE [LARGE SCALE GENOMIC DNA]</scope>
    <source>
        <strain evidence="3">Tak-1</strain>
    </source>
</reference>
<dbReference type="AlphaFoldDB" id="A0A2R6XGU5"/>
<dbReference type="Gramene" id="Mp2g08250.1">
    <property type="protein sequence ID" value="Mp2g08250.1.cds1"/>
    <property type="gene ID" value="Mp2g08250"/>
</dbReference>
<organism evidence="2 3">
    <name type="scientific">Marchantia polymorpha</name>
    <name type="common">Common liverwort</name>
    <name type="synonym">Marchantia aquatica</name>
    <dbReference type="NCBI Taxonomy" id="3197"/>
    <lineage>
        <taxon>Eukaryota</taxon>
        <taxon>Viridiplantae</taxon>
        <taxon>Streptophyta</taxon>
        <taxon>Embryophyta</taxon>
        <taxon>Marchantiophyta</taxon>
        <taxon>Marchantiopsida</taxon>
        <taxon>Marchantiidae</taxon>
        <taxon>Marchantiales</taxon>
        <taxon>Marchantiaceae</taxon>
        <taxon>Marchantia</taxon>
    </lineage>
</organism>
<evidence type="ECO:0000313" key="2">
    <source>
        <dbReference type="EMBL" id="PTQ45312.1"/>
    </source>
</evidence>
<proteinExistence type="predicted"/>
<dbReference type="Proteomes" id="UP000244005">
    <property type="component" value="Unassembled WGS sequence"/>
</dbReference>
<name>A0A2R6XGU5_MARPO</name>
<feature type="compositionally biased region" description="Basic and acidic residues" evidence="1">
    <location>
        <begin position="49"/>
        <end position="74"/>
    </location>
</feature>
<keyword evidence="3" id="KW-1185">Reference proteome</keyword>
<accession>A0A2R6XGU5</accession>
<protein>
    <submittedName>
        <fullName evidence="2">Uncharacterized protein</fullName>
    </submittedName>
</protein>
<evidence type="ECO:0000256" key="1">
    <source>
        <dbReference type="SAM" id="MobiDB-lite"/>
    </source>
</evidence>